<evidence type="ECO:0000313" key="1">
    <source>
        <dbReference type="EMBL" id="BET97644.1"/>
    </source>
</evidence>
<dbReference type="EMBL" id="AP028978">
    <property type="protein sequence ID" value="BET97644.1"/>
    <property type="molecule type" value="Genomic_DNA"/>
</dbReference>
<evidence type="ECO:0000313" key="2">
    <source>
        <dbReference type="Proteomes" id="UP001529514"/>
    </source>
</evidence>
<organism evidence="1 2">
    <name type="scientific">Xenorhabdus taiwanensis</name>
    <dbReference type="NCBI Taxonomy" id="3085177"/>
    <lineage>
        <taxon>Bacteria</taxon>
        <taxon>Pseudomonadati</taxon>
        <taxon>Pseudomonadota</taxon>
        <taxon>Gammaproteobacteria</taxon>
        <taxon>Enterobacterales</taxon>
        <taxon>Morganellaceae</taxon>
        <taxon>Xenorhabdus</taxon>
    </lineage>
</organism>
<reference evidence="1 2" key="1">
    <citation type="submission" date="2023-10" db="EMBL/GenBank/DDBJ databases">
        <title>Xenorhabdus taiwanensis sp. nov., a symbiotic bacterium associated with the entomopathogenic nematode Steinernema taiwanensis.</title>
        <authorList>
            <person name="Tseng C.T."/>
            <person name="Shu H.Y."/>
            <person name="Chen M.H."/>
            <person name="Fang Y.J."/>
            <person name="Wu T.L."/>
            <person name="Lin Y.C."/>
            <person name="Huang C.J."/>
        </authorList>
    </citation>
    <scope>NUCLEOTIDE SEQUENCE [LARGE SCALE GENOMIC DNA]</scope>
    <source>
        <strain evidence="1 2">TCT-1</strain>
    </source>
</reference>
<name>A0ABN7C5N4_9GAMM</name>
<gene>
    <name evidence="1" type="ORF">TCT1_25650</name>
</gene>
<proteinExistence type="predicted"/>
<sequence>MKPELIIEKINGYLEAFGILNMACNRGSDYYFMPLPEKPQLIDSLYEYFLSISDKYPAEHWNPELEIAGKDNLIKAIQKWFFEADFFKNLPEETASDAIDGLLKLLTPFITTAPIYKMNITPPVWYACHWDDFVIDSKSGRFLLSFGCHD</sequence>
<dbReference type="Proteomes" id="UP001529514">
    <property type="component" value="Chromosome"/>
</dbReference>
<dbReference type="RefSeq" id="WP_374051292.1">
    <property type="nucleotide sequence ID" value="NZ_AP028978.1"/>
</dbReference>
<protein>
    <submittedName>
        <fullName evidence="1">Uncharacterized protein</fullName>
    </submittedName>
</protein>
<accession>A0ABN7C5N4</accession>
<keyword evidence="2" id="KW-1185">Reference proteome</keyword>